<accession>A0A9D2N7G4</accession>
<name>A0A9D2N7G4_9FIRM</name>
<gene>
    <name evidence="1" type="ORF">H9935_14535</name>
</gene>
<reference evidence="1" key="2">
    <citation type="submission" date="2021-04" db="EMBL/GenBank/DDBJ databases">
        <authorList>
            <person name="Gilroy R."/>
        </authorList>
    </citation>
    <scope>NUCLEOTIDE SEQUENCE</scope>
    <source>
        <strain evidence="1">ChiSxjej6B18-287</strain>
    </source>
</reference>
<organism evidence="1 2">
    <name type="scientific">Candidatus Blautia merdigallinarum</name>
    <dbReference type="NCBI Taxonomy" id="2838495"/>
    <lineage>
        <taxon>Bacteria</taxon>
        <taxon>Bacillati</taxon>
        <taxon>Bacillota</taxon>
        <taxon>Clostridia</taxon>
        <taxon>Lachnospirales</taxon>
        <taxon>Lachnospiraceae</taxon>
        <taxon>Blautia</taxon>
    </lineage>
</organism>
<comment type="caution">
    <text evidence="1">The sequence shown here is derived from an EMBL/GenBank/DDBJ whole genome shotgun (WGS) entry which is preliminary data.</text>
</comment>
<proteinExistence type="predicted"/>
<evidence type="ECO:0000313" key="1">
    <source>
        <dbReference type="EMBL" id="HJC11987.1"/>
    </source>
</evidence>
<dbReference type="InterPro" id="IPR001387">
    <property type="entry name" value="Cro/C1-type_HTH"/>
</dbReference>
<dbReference type="Proteomes" id="UP000823893">
    <property type="component" value="Unassembled WGS sequence"/>
</dbReference>
<dbReference type="EMBL" id="DWWV01000200">
    <property type="protein sequence ID" value="HJC11987.1"/>
    <property type="molecule type" value="Genomic_DNA"/>
</dbReference>
<dbReference type="SUPFAM" id="SSF47413">
    <property type="entry name" value="lambda repressor-like DNA-binding domains"/>
    <property type="match status" value="1"/>
</dbReference>
<evidence type="ECO:0000313" key="2">
    <source>
        <dbReference type="Proteomes" id="UP000823893"/>
    </source>
</evidence>
<sequence length="483" mass="56076">MSEFSQLLTEYIHRKDVRIYSLAEYCNTDRSLMYKIIHGKRMPSSADTVDKISEFLRLTPAEHEEFRTAYRISLDGRDNYYRRLDIMELLGHFQDIIDPETPSLPPLSFIPSDVPNLPLSTFTEVRQAAYTVLNHLTEEKSRHLYLMLPPKSGFINRLLSPLTIQNKAVSVDHIMCLNNSELVTRENQNYNLHCLMHILPLCICGCNYQPYYYYDNINSRLDSFQLFPYLILTDSHALLISDDFGSGLMTRQPDFLLLLKKIFSAYVAQARPLLRTINSVSEQLQYVRDFISPGPGSEYFFQMTPCMTHLLTKEFLEKYLHPELPGKELFIQDFLNHIAQLKQRLGNKTVINIFSEEGIDEFLQTGIFEEYPRDIYLPPVLKDRLDIIRRFTDECREGICHAKMLRRSIGTVKNGANIYITPKAGYLLFTPVKSGTPVYLSIQESGLTAAFWDFFQSMDESLFYTKEEAVARLDALISRYERC</sequence>
<dbReference type="CDD" id="cd00093">
    <property type="entry name" value="HTH_XRE"/>
    <property type="match status" value="1"/>
</dbReference>
<protein>
    <submittedName>
        <fullName evidence="1">Helix-turn-helix domain-containing protein</fullName>
    </submittedName>
</protein>
<dbReference type="GO" id="GO:0003677">
    <property type="term" value="F:DNA binding"/>
    <property type="evidence" value="ECO:0007669"/>
    <property type="project" value="InterPro"/>
</dbReference>
<dbReference type="InterPro" id="IPR010982">
    <property type="entry name" value="Lambda_DNA-bd_dom_sf"/>
</dbReference>
<dbReference type="AlphaFoldDB" id="A0A9D2N7G4"/>
<reference evidence="1" key="1">
    <citation type="journal article" date="2021" name="PeerJ">
        <title>Extensive microbial diversity within the chicken gut microbiome revealed by metagenomics and culture.</title>
        <authorList>
            <person name="Gilroy R."/>
            <person name="Ravi A."/>
            <person name="Getino M."/>
            <person name="Pursley I."/>
            <person name="Horton D.L."/>
            <person name="Alikhan N.F."/>
            <person name="Baker D."/>
            <person name="Gharbi K."/>
            <person name="Hall N."/>
            <person name="Watson M."/>
            <person name="Adriaenssens E.M."/>
            <person name="Foster-Nyarko E."/>
            <person name="Jarju S."/>
            <person name="Secka A."/>
            <person name="Antonio M."/>
            <person name="Oren A."/>
            <person name="Chaudhuri R.R."/>
            <person name="La Ragione R."/>
            <person name="Hildebrand F."/>
            <person name="Pallen M.J."/>
        </authorList>
    </citation>
    <scope>NUCLEOTIDE SEQUENCE</scope>
    <source>
        <strain evidence="1">ChiSxjej6B18-287</strain>
    </source>
</reference>